<organism evidence="2 3">
    <name type="scientific">Tilletia walkeri</name>
    <dbReference type="NCBI Taxonomy" id="117179"/>
    <lineage>
        <taxon>Eukaryota</taxon>
        <taxon>Fungi</taxon>
        <taxon>Dikarya</taxon>
        <taxon>Basidiomycota</taxon>
        <taxon>Ustilaginomycotina</taxon>
        <taxon>Exobasidiomycetes</taxon>
        <taxon>Tilletiales</taxon>
        <taxon>Tilletiaceae</taxon>
        <taxon>Tilletia</taxon>
    </lineage>
</organism>
<dbReference type="Proteomes" id="UP000078113">
    <property type="component" value="Unassembled WGS sequence"/>
</dbReference>
<protein>
    <submittedName>
        <fullName evidence="2">Uncharacterized protein</fullName>
    </submittedName>
</protein>
<dbReference type="EMBL" id="LWDG02001002">
    <property type="protein sequence ID" value="KAE8261373.1"/>
    <property type="molecule type" value="Genomic_DNA"/>
</dbReference>
<name>A0A8X7N2Q1_9BASI</name>
<keyword evidence="3" id="KW-1185">Reference proteome</keyword>
<feature type="compositionally biased region" description="Basic and acidic residues" evidence="1">
    <location>
        <begin position="84"/>
        <end position="123"/>
    </location>
</feature>
<evidence type="ECO:0000313" key="2">
    <source>
        <dbReference type="EMBL" id="KAE8261373.1"/>
    </source>
</evidence>
<dbReference type="AlphaFoldDB" id="A0A8X7N2Q1"/>
<sequence length="158" mass="17898">MGRVRLVKLLPSTGLGHLQRSTQADRIVLQQQLRSAQVPPGLFKAALLAEARRVPRDRDTTSRRCANRLAEYPSQLASTPHNPKTLEKRSREQVEAEWKEDNSDGRPSSDVKKARHTLEIDPSKCQADFEAHIAGPRTQLEQVRQRSSKPITEIDNFQ</sequence>
<comment type="caution">
    <text evidence="2">The sequence shown here is derived from an EMBL/GenBank/DDBJ whole genome shotgun (WGS) entry which is preliminary data.</text>
</comment>
<proteinExistence type="predicted"/>
<feature type="region of interest" description="Disordered" evidence="1">
    <location>
        <begin position="136"/>
        <end position="158"/>
    </location>
</feature>
<feature type="non-terminal residue" evidence="2">
    <location>
        <position position="1"/>
    </location>
</feature>
<feature type="region of interest" description="Disordered" evidence="1">
    <location>
        <begin position="69"/>
        <end position="123"/>
    </location>
</feature>
<accession>A0A8X7N2Q1</accession>
<reference evidence="2" key="2">
    <citation type="journal article" date="2019" name="IMA Fungus">
        <title>Genome sequencing and comparison of five Tilletia species to identify candidate genes for the detection of regulated species infecting wheat.</title>
        <authorList>
            <person name="Nguyen H.D.T."/>
            <person name="Sultana T."/>
            <person name="Kesanakurti P."/>
            <person name="Hambleton S."/>
        </authorList>
    </citation>
    <scope>NUCLEOTIDE SEQUENCE</scope>
    <source>
        <strain evidence="2">DAOMC 236422</strain>
    </source>
</reference>
<evidence type="ECO:0000256" key="1">
    <source>
        <dbReference type="SAM" id="MobiDB-lite"/>
    </source>
</evidence>
<gene>
    <name evidence="2" type="ORF">A4X09_0g7671</name>
</gene>
<evidence type="ECO:0000313" key="3">
    <source>
        <dbReference type="Proteomes" id="UP000078113"/>
    </source>
</evidence>
<reference evidence="2" key="1">
    <citation type="submission" date="2016-04" db="EMBL/GenBank/DDBJ databases">
        <authorList>
            <person name="Nguyen H.D."/>
            <person name="Samba Siva P."/>
            <person name="Cullis J."/>
            <person name="Levesque C.A."/>
            <person name="Hambleton S."/>
        </authorList>
    </citation>
    <scope>NUCLEOTIDE SEQUENCE</scope>
    <source>
        <strain evidence="2">DAOMC 236422</strain>
    </source>
</reference>